<dbReference type="EMBL" id="CAJOBE010016683">
    <property type="protein sequence ID" value="CAF4202744.1"/>
    <property type="molecule type" value="Genomic_DNA"/>
</dbReference>
<feature type="domain" description="Cytosol aminopeptidase" evidence="5">
    <location>
        <begin position="1"/>
        <end position="245"/>
    </location>
</feature>
<comment type="similarity">
    <text evidence="1">Belongs to the peptidase M17 family.</text>
</comment>
<dbReference type="CDD" id="cd00433">
    <property type="entry name" value="Peptidase_M17"/>
    <property type="match status" value="1"/>
</dbReference>
<proteinExistence type="inferred from homology"/>
<dbReference type="Proteomes" id="UP000663874">
    <property type="component" value="Unassembled WGS sequence"/>
</dbReference>
<dbReference type="PANTHER" id="PTHR11963:SF23">
    <property type="entry name" value="CYTOSOL AMINOPEPTIDASE"/>
    <property type="match status" value="1"/>
</dbReference>
<dbReference type="AlphaFoldDB" id="A0A815WBA9"/>
<dbReference type="GO" id="GO:0030145">
    <property type="term" value="F:manganese ion binding"/>
    <property type="evidence" value="ECO:0007669"/>
    <property type="project" value="InterPro"/>
</dbReference>
<dbReference type="GO" id="GO:0005737">
    <property type="term" value="C:cytoplasm"/>
    <property type="evidence" value="ECO:0007669"/>
    <property type="project" value="InterPro"/>
</dbReference>
<evidence type="ECO:0000256" key="1">
    <source>
        <dbReference type="ARBA" id="ARBA00009528"/>
    </source>
</evidence>
<evidence type="ECO:0000256" key="4">
    <source>
        <dbReference type="ARBA" id="ARBA00022801"/>
    </source>
</evidence>
<accession>A0A815WBA9</accession>
<dbReference type="PRINTS" id="PR00481">
    <property type="entry name" value="LAMNOPPTDASE"/>
</dbReference>
<comment type="caution">
    <text evidence="6">The sequence shown here is derived from an EMBL/GenBank/DDBJ whole genome shotgun (WGS) entry which is preliminary data.</text>
</comment>
<evidence type="ECO:0000313" key="8">
    <source>
        <dbReference type="Proteomes" id="UP000663889"/>
    </source>
</evidence>
<sequence>MEYNGGNEGQPPIALIGKGVTFDSGGISLKPSANMGEMKYDMAGSAAVVGSLIALAGRQAKVNIVGVVGLVENMPSGNAQRPGDIVTTMSTKTVEVLDTDAEGRLVLADAIWYVQEKFTPRCVIDLATLTGAIVIALGATYAGCFSNNDQLANQLIEAGNKVNEKLWRMPMHKDFKEMIKSETADIANINTTGRGANSSTAAHFIEHFVKEGMAWAHLDIAGVAYNKAGNNTGTKGAVGYGVSLLNQLIKDYYEGQ</sequence>
<organism evidence="6 8">
    <name type="scientific">Rotaria sordida</name>
    <dbReference type="NCBI Taxonomy" id="392033"/>
    <lineage>
        <taxon>Eukaryota</taxon>
        <taxon>Metazoa</taxon>
        <taxon>Spiralia</taxon>
        <taxon>Gnathifera</taxon>
        <taxon>Rotifera</taxon>
        <taxon>Eurotatoria</taxon>
        <taxon>Bdelloidea</taxon>
        <taxon>Philodinida</taxon>
        <taxon>Philodinidae</taxon>
        <taxon>Rotaria</taxon>
    </lineage>
</organism>
<dbReference type="GO" id="GO:0006508">
    <property type="term" value="P:proteolysis"/>
    <property type="evidence" value="ECO:0007669"/>
    <property type="project" value="UniProtKB-KW"/>
</dbReference>
<evidence type="ECO:0000259" key="5">
    <source>
        <dbReference type="Pfam" id="PF00883"/>
    </source>
</evidence>
<keyword evidence="4" id="KW-0378">Hydrolase</keyword>
<dbReference type="InterPro" id="IPR000819">
    <property type="entry name" value="Peptidase_M17_C"/>
</dbReference>
<keyword evidence="2" id="KW-0031">Aminopeptidase</keyword>
<dbReference type="Gene3D" id="3.40.630.10">
    <property type="entry name" value="Zn peptidases"/>
    <property type="match status" value="1"/>
</dbReference>
<keyword evidence="3" id="KW-0645">Protease</keyword>
<name>A0A815WBA9_9BILA</name>
<dbReference type="SUPFAM" id="SSF53187">
    <property type="entry name" value="Zn-dependent exopeptidases"/>
    <property type="match status" value="1"/>
</dbReference>
<protein>
    <recommendedName>
        <fullName evidence="5">Cytosol aminopeptidase domain-containing protein</fullName>
    </recommendedName>
</protein>
<dbReference type="InterPro" id="IPR011356">
    <property type="entry name" value="Leucine_aapep/pepB"/>
</dbReference>
<dbReference type="Proteomes" id="UP000663889">
    <property type="component" value="Unassembled WGS sequence"/>
</dbReference>
<evidence type="ECO:0000256" key="3">
    <source>
        <dbReference type="ARBA" id="ARBA00022670"/>
    </source>
</evidence>
<dbReference type="EMBL" id="CAJNOU010008989">
    <property type="protein sequence ID" value="CAF1542652.1"/>
    <property type="molecule type" value="Genomic_DNA"/>
</dbReference>
<dbReference type="NCBIfam" id="NF002075">
    <property type="entry name" value="PRK00913.2-2"/>
    <property type="match status" value="1"/>
</dbReference>
<reference evidence="6" key="1">
    <citation type="submission" date="2021-02" db="EMBL/GenBank/DDBJ databases">
        <authorList>
            <person name="Nowell W R."/>
        </authorList>
    </citation>
    <scope>NUCLEOTIDE SEQUENCE</scope>
</reference>
<evidence type="ECO:0000313" key="7">
    <source>
        <dbReference type="EMBL" id="CAF4202744.1"/>
    </source>
</evidence>
<evidence type="ECO:0000313" key="6">
    <source>
        <dbReference type="EMBL" id="CAF1542652.1"/>
    </source>
</evidence>
<dbReference type="Pfam" id="PF00883">
    <property type="entry name" value="Peptidase_M17"/>
    <property type="match status" value="1"/>
</dbReference>
<dbReference type="PANTHER" id="PTHR11963">
    <property type="entry name" value="LEUCINE AMINOPEPTIDASE-RELATED"/>
    <property type="match status" value="1"/>
</dbReference>
<gene>
    <name evidence="7" type="ORF">FNK824_LOCUS36347</name>
    <name evidence="6" type="ORF">SEV965_LOCUS38226</name>
</gene>
<dbReference type="GO" id="GO:0070006">
    <property type="term" value="F:metalloaminopeptidase activity"/>
    <property type="evidence" value="ECO:0007669"/>
    <property type="project" value="InterPro"/>
</dbReference>
<evidence type="ECO:0000256" key="2">
    <source>
        <dbReference type="ARBA" id="ARBA00022438"/>
    </source>
</evidence>